<feature type="transmembrane region" description="Helical" evidence="1">
    <location>
        <begin position="62"/>
        <end position="85"/>
    </location>
</feature>
<dbReference type="AlphaFoldDB" id="A0A6V8SHT6"/>
<comment type="caution">
    <text evidence="3">The sequence shown here is derived from an EMBL/GenBank/DDBJ whole genome shotgun (WGS) entry which is preliminary data.</text>
</comment>
<sequence length="292" mass="32883">MKKFMQYAKEIPSNIVFQSILAFIFSIPLISTLGQFITSGFISKNTSVLILYWPGVTWNFSVNLPVWLIFGIIAASYVVGIAYMFKNRIFGKIVVIGFIGLIVAQIVGIAFSTITNFKELQQVSSVAKAGVVNRMLFSLWHNPAWEEIVFRGLPLICLMALKKRLSKKRYNFAIALYFIIPSIAMALYHIPNHGASRIADTLVLSLVFAWLAFKYTFFAPLIMHYIADSITVLYLGDMKGIPKNEVLWLSNNSGLINSAFSIGIIVLLISIPFILIYNIKKMKKADTLNYNL</sequence>
<dbReference type="InterPro" id="IPR003675">
    <property type="entry name" value="Rce1/LyrA-like_dom"/>
</dbReference>
<dbReference type="GO" id="GO:0080120">
    <property type="term" value="P:CAAX-box protein maturation"/>
    <property type="evidence" value="ECO:0007669"/>
    <property type="project" value="UniProtKB-ARBA"/>
</dbReference>
<feature type="transmembrane region" description="Helical" evidence="1">
    <location>
        <begin position="255"/>
        <end position="277"/>
    </location>
</feature>
<keyword evidence="4" id="KW-1185">Reference proteome</keyword>
<accession>A0A6V8SHT6</accession>
<protein>
    <recommendedName>
        <fullName evidence="2">CAAX prenyl protease 2/Lysostaphin resistance protein A-like domain-containing protein</fullName>
    </recommendedName>
</protein>
<dbReference type="Proteomes" id="UP000580568">
    <property type="component" value="Unassembled WGS sequence"/>
</dbReference>
<feature type="transmembrane region" description="Helical" evidence="1">
    <location>
        <begin position="170"/>
        <end position="188"/>
    </location>
</feature>
<feature type="transmembrane region" description="Helical" evidence="1">
    <location>
        <begin position="20"/>
        <end position="42"/>
    </location>
</feature>
<name>A0A6V8SHT6_9CLOT</name>
<evidence type="ECO:0000313" key="3">
    <source>
        <dbReference type="EMBL" id="GFP76296.1"/>
    </source>
</evidence>
<dbReference type="RefSeq" id="WP_183277734.1">
    <property type="nucleotide sequence ID" value="NZ_BLZR01000001.1"/>
</dbReference>
<keyword evidence="1" id="KW-1133">Transmembrane helix</keyword>
<dbReference type="GO" id="GO:0004175">
    <property type="term" value="F:endopeptidase activity"/>
    <property type="evidence" value="ECO:0007669"/>
    <property type="project" value="UniProtKB-ARBA"/>
</dbReference>
<feature type="transmembrane region" description="Helical" evidence="1">
    <location>
        <begin position="92"/>
        <end position="114"/>
    </location>
</feature>
<keyword evidence="1" id="KW-0472">Membrane</keyword>
<proteinExistence type="predicted"/>
<dbReference type="Pfam" id="PF02517">
    <property type="entry name" value="Rce1-like"/>
    <property type="match status" value="1"/>
</dbReference>
<evidence type="ECO:0000313" key="4">
    <source>
        <dbReference type="Proteomes" id="UP000580568"/>
    </source>
</evidence>
<gene>
    <name evidence="3" type="ORF">bsdtw1_02398</name>
</gene>
<dbReference type="EMBL" id="BLZR01000001">
    <property type="protein sequence ID" value="GFP76296.1"/>
    <property type="molecule type" value="Genomic_DNA"/>
</dbReference>
<evidence type="ECO:0000259" key="2">
    <source>
        <dbReference type="Pfam" id="PF02517"/>
    </source>
</evidence>
<feature type="domain" description="CAAX prenyl protease 2/Lysostaphin resistance protein A-like" evidence="2">
    <location>
        <begin position="134"/>
        <end position="229"/>
    </location>
</feature>
<organism evidence="3 4">
    <name type="scientific">Clostridium fungisolvens</name>
    <dbReference type="NCBI Taxonomy" id="1604897"/>
    <lineage>
        <taxon>Bacteria</taxon>
        <taxon>Bacillati</taxon>
        <taxon>Bacillota</taxon>
        <taxon>Clostridia</taxon>
        <taxon>Eubacteriales</taxon>
        <taxon>Clostridiaceae</taxon>
        <taxon>Clostridium</taxon>
    </lineage>
</organism>
<keyword evidence="1" id="KW-0812">Transmembrane</keyword>
<reference evidence="3 4" key="1">
    <citation type="submission" date="2020-07" db="EMBL/GenBank/DDBJ databases">
        <title>A new beta-1,3-glucan-decomposing anaerobic bacterium isolated from anoxic soil subjected to biological soil disinfestation.</title>
        <authorList>
            <person name="Ueki A."/>
            <person name="Tonouchi A."/>
        </authorList>
    </citation>
    <scope>NUCLEOTIDE SEQUENCE [LARGE SCALE GENOMIC DNA]</scope>
    <source>
        <strain evidence="3 4">TW1</strain>
    </source>
</reference>
<evidence type="ECO:0000256" key="1">
    <source>
        <dbReference type="SAM" id="Phobius"/>
    </source>
</evidence>